<gene>
    <name evidence="3" type="ORF">ERUC_LOCUS34362</name>
</gene>
<dbReference type="PANTHER" id="PTHR47936">
    <property type="entry name" value="PPR_LONG DOMAIN-CONTAINING PROTEIN"/>
    <property type="match status" value="1"/>
</dbReference>
<protein>
    <recommendedName>
        <fullName evidence="5">Pentatricopeptide repeat-containing protein</fullName>
    </recommendedName>
</protein>
<keyword evidence="2" id="KW-0677">Repeat</keyword>
<name>A0ABC8LEH2_ERUVS</name>
<dbReference type="AlphaFoldDB" id="A0ABC8LEH2"/>
<evidence type="ECO:0000256" key="2">
    <source>
        <dbReference type="ARBA" id="ARBA00022737"/>
    </source>
</evidence>
<dbReference type="EMBL" id="CAKOAT010530709">
    <property type="protein sequence ID" value="CAH8381879.1"/>
    <property type="molecule type" value="Genomic_DNA"/>
</dbReference>
<proteinExistence type="inferred from homology"/>
<comment type="similarity">
    <text evidence="1">Belongs to the PPR family. P subfamily.</text>
</comment>
<dbReference type="PANTHER" id="PTHR47936:SF8">
    <property type="entry name" value="PENTATRICOPEPTIDE REPEAT-CONTAINING PROTEIN"/>
    <property type="match status" value="1"/>
</dbReference>
<evidence type="ECO:0000313" key="4">
    <source>
        <dbReference type="Proteomes" id="UP001642260"/>
    </source>
</evidence>
<organism evidence="3 4">
    <name type="scientific">Eruca vesicaria subsp. sativa</name>
    <name type="common">Garden rocket</name>
    <name type="synonym">Eruca sativa</name>
    <dbReference type="NCBI Taxonomy" id="29727"/>
    <lineage>
        <taxon>Eukaryota</taxon>
        <taxon>Viridiplantae</taxon>
        <taxon>Streptophyta</taxon>
        <taxon>Embryophyta</taxon>
        <taxon>Tracheophyta</taxon>
        <taxon>Spermatophyta</taxon>
        <taxon>Magnoliopsida</taxon>
        <taxon>eudicotyledons</taxon>
        <taxon>Gunneridae</taxon>
        <taxon>Pentapetalae</taxon>
        <taxon>rosids</taxon>
        <taxon>malvids</taxon>
        <taxon>Brassicales</taxon>
        <taxon>Brassicaceae</taxon>
        <taxon>Brassiceae</taxon>
        <taxon>Eruca</taxon>
    </lineage>
</organism>
<dbReference type="Proteomes" id="UP001642260">
    <property type="component" value="Unassembled WGS sequence"/>
</dbReference>
<accession>A0ABC8LEH2</accession>
<reference evidence="3 4" key="1">
    <citation type="submission" date="2022-03" db="EMBL/GenBank/DDBJ databases">
        <authorList>
            <person name="Macdonald S."/>
            <person name="Ahmed S."/>
            <person name="Newling K."/>
        </authorList>
    </citation>
    <scope>NUCLEOTIDE SEQUENCE [LARGE SCALE GENOMIC DNA]</scope>
</reference>
<evidence type="ECO:0000313" key="3">
    <source>
        <dbReference type="EMBL" id="CAH8381879.1"/>
    </source>
</evidence>
<keyword evidence="4" id="KW-1185">Reference proteome</keyword>
<evidence type="ECO:0000256" key="1">
    <source>
        <dbReference type="ARBA" id="ARBA00007626"/>
    </source>
</evidence>
<evidence type="ECO:0008006" key="5">
    <source>
        <dbReference type="Google" id="ProtNLM"/>
    </source>
</evidence>
<sequence>MTSFPVRFDNVDQLLVKFSDADKFPARSGEADEFPGGGIMLLFLRPTRRLCYSSIASTVIASSFHAPAVSNNQEEEPALFKLKSERDPAKLFNLFQANATNHLVFENHFAFEDTVSRLARARRFDFIEKLLENQKTLPQGRHEGFVVRIIMLYGKAGVTNHALDTFYNMDLYGCKRTVKSFNAALKVLTLKPDLRTI</sequence>
<comment type="caution">
    <text evidence="3">The sequence shown here is derived from an EMBL/GenBank/DDBJ whole genome shotgun (WGS) entry which is preliminary data.</text>
</comment>